<evidence type="ECO:0000256" key="4">
    <source>
        <dbReference type="ARBA" id="ARBA00022475"/>
    </source>
</evidence>
<protein>
    <recommendedName>
        <fullName evidence="10">Protein-export membrane protein SecG</fullName>
    </recommendedName>
</protein>
<dbReference type="Proteomes" id="UP000233256">
    <property type="component" value="Unassembled WGS sequence"/>
</dbReference>
<dbReference type="GO" id="GO:0005886">
    <property type="term" value="C:plasma membrane"/>
    <property type="evidence" value="ECO:0007669"/>
    <property type="project" value="UniProtKB-SubCell"/>
</dbReference>
<gene>
    <name evidence="11" type="primary">secG</name>
    <name evidence="11" type="ORF">CVV64_01370</name>
</gene>
<feature type="transmembrane region" description="Helical" evidence="10">
    <location>
        <begin position="9"/>
        <end position="31"/>
    </location>
</feature>
<dbReference type="AlphaFoldDB" id="A0A2N1PUV4"/>
<organism evidence="11 12">
    <name type="scientific">Candidatus Wallbacteria bacterium HGW-Wallbacteria-1</name>
    <dbReference type="NCBI Taxonomy" id="2013854"/>
    <lineage>
        <taxon>Bacteria</taxon>
        <taxon>Candidatus Walliibacteriota</taxon>
    </lineage>
</organism>
<evidence type="ECO:0000313" key="12">
    <source>
        <dbReference type="Proteomes" id="UP000233256"/>
    </source>
</evidence>
<evidence type="ECO:0000313" key="11">
    <source>
        <dbReference type="EMBL" id="PKK92096.1"/>
    </source>
</evidence>
<evidence type="ECO:0000256" key="2">
    <source>
        <dbReference type="ARBA" id="ARBA00008445"/>
    </source>
</evidence>
<keyword evidence="3 10" id="KW-0813">Transport</keyword>
<keyword evidence="4 10" id="KW-1003">Cell membrane</keyword>
<comment type="caution">
    <text evidence="11">The sequence shown here is derived from an EMBL/GenBank/DDBJ whole genome shotgun (WGS) entry which is preliminary data.</text>
</comment>
<feature type="transmembrane region" description="Helical" evidence="10">
    <location>
        <begin position="61"/>
        <end position="82"/>
    </location>
</feature>
<dbReference type="GO" id="GO:0043952">
    <property type="term" value="P:protein transport by the Sec complex"/>
    <property type="evidence" value="ECO:0007669"/>
    <property type="project" value="TreeGrafter"/>
</dbReference>
<keyword evidence="5 10" id="KW-0812">Transmembrane</keyword>
<dbReference type="GO" id="GO:0065002">
    <property type="term" value="P:intracellular protein transmembrane transport"/>
    <property type="evidence" value="ECO:0007669"/>
    <property type="project" value="TreeGrafter"/>
</dbReference>
<comment type="similarity">
    <text evidence="2 10">Belongs to the SecG family.</text>
</comment>
<evidence type="ECO:0000256" key="6">
    <source>
        <dbReference type="ARBA" id="ARBA00022927"/>
    </source>
</evidence>
<keyword evidence="9 10" id="KW-0472">Membrane</keyword>
<dbReference type="NCBIfam" id="TIGR00810">
    <property type="entry name" value="secG"/>
    <property type="match status" value="1"/>
</dbReference>
<evidence type="ECO:0000256" key="8">
    <source>
        <dbReference type="ARBA" id="ARBA00023010"/>
    </source>
</evidence>
<dbReference type="PANTHER" id="PTHR34182:SF1">
    <property type="entry name" value="PROTEIN-EXPORT MEMBRANE PROTEIN SECG"/>
    <property type="match status" value="1"/>
</dbReference>
<keyword evidence="6 10" id="KW-0653">Protein transport</keyword>
<sequence>MVAERLVCVVYYFVLVIHFIVTVALVIIVLLQTDKGEGLSGAFGGGANLAMFGSNEETTGITKLTTGVAIIFMLTSLTLAILSKKVKSDVGGYVPTPPAATAPATK</sequence>
<reference evidence="11 12" key="1">
    <citation type="journal article" date="2017" name="ISME J.">
        <title>Potential for microbial H2 and metal transformations associated with novel bacteria and archaea in deep terrestrial subsurface sediments.</title>
        <authorList>
            <person name="Hernsdorf A.W."/>
            <person name="Amano Y."/>
            <person name="Miyakawa K."/>
            <person name="Ise K."/>
            <person name="Suzuki Y."/>
            <person name="Anantharaman K."/>
            <person name="Probst A."/>
            <person name="Burstein D."/>
            <person name="Thomas B.C."/>
            <person name="Banfield J.F."/>
        </authorList>
    </citation>
    <scope>NUCLEOTIDE SEQUENCE [LARGE SCALE GENOMIC DNA]</scope>
    <source>
        <strain evidence="11">HGW-Wallbacteria-1</strain>
    </source>
</reference>
<comment type="function">
    <text evidence="10">Involved in protein export. Participates in an early event of protein translocation.</text>
</comment>
<keyword evidence="8 10" id="KW-0811">Translocation</keyword>
<evidence type="ECO:0000256" key="7">
    <source>
        <dbReference type="ARBA" id="ARBA00022989"/>
    </source>
</evidence>
<evidence type="ECO:0000256" key="3">
    <source>
        <dbReference type="ARBA" id="ARBA00022448"/>
    </source>
</evidence>
<evidence type="ECO:0000256" key="10">
    <source>
        <dbReference type="RuleBase" id="RU365087"/>
    </source>
</evidence>
<name>A0A2N1PUV4_9BACT</name>
<keyword evidence="7 10" id="KW-1133">Transmembrane helix</keyword>
<dbReference type="PRINTS" id="PR01651">
    <property type="entry name" value="SECGEXPORT"/>
</dbReference>
<dbReference type="GO" id="GO:0015450">
    <property type="term" value="F:protein-transporting ATPase activity"/>
    <property type="evidence" value="ECO:0007669"/>
    <property type="project" value="UniProtKB-UniRule"/>
</dbReference>
<evidence type="ECO:0000256" key="1">
    <source>
        <dbReference type="ARBA" id="ARBA00004651"/>
    </source>
</evidence>
<dbReference type="PANTHER" id="PTHR34182">
    <property type="entry name" value="PROTEIN-EXPORT MEMBRANE PROTEIN SECG"/>
    <property type="match status" value="1"/>
</dbReference>
<evidence type="ECO:0000256" key="9">
    <source>
        <dbReference type="ARBA" id="ARBA00023136"/>
    </source>
</evidence>
<dbReference type="EMBL" id="PGXC01000001">
    <property type="protein sequence ID" value="PKK92096.1"/>
    <property type="molecule type" value="Genomic_DNA"/>
</dbReference>
<dbReference type="GO" id="GO:0009306">
    <property type="term" value="P:protein secretion"/>
    <property type="evidence" value="ECO:0007669"/>
    <property type="project" value="UniProtKB-UniRule"/>
</dbReference>
<proteinExistence type="inferred from homology"/>
<evidence type="ECO:0000256" key="5">
    <source>
        <dbReference type="ARBA" id="ARBA00022692"/>
    </source>
</evidence>
<comment type="subcellular location">
    <subcellularLocation>
        <location evidence="1 10">Cell membrane</location>
        <topology evidence="1 10">Multi-pass membrane protein</topology>
    </subcellularLocation>
</comment>
<accession>A0A2N1PUV4</accession>
<dbReference type="Pfam" id="PF03840">
    <property type="entry name" value="SecG"/>
    <property type="match status" value="1"/>
</dbReference>
<dbReference type="InterPro" id="IPR004692">
    <property type="entry name" value="SecG"/>
</dbReference>